<gene>
    <name evidence="3" type="ORF">PVAND_010091</name>
</gene>
<dbReference type="Proteomes" id="UP001107558">
    <property type="component" value="Chromosome 1"/>
</dbReference>
<dbReference type="EMBL" id="JADBJN010000001">
    <property type="protein sequence ID" value="KAG5680595.1"/>
    <property type="molecule type" value="Genomic_DNA"/>
</dbReference>
<organism evidence="3 4">
    <name type="scientific">Polypedilum vanderplanki</name>
    <name type="common">Sleeping chironomid midge</name>
    <dbReference type="NCBI Taxonomy" id="319348"/>
    <lineage>
        <taxon>Eukaryota</taxon>
        <taxon>Metazoa</taxon>
        <taxon>Ecdysozoa</taxon>
        <taxon>Arthropoda</taxon>
        <taxon>Hexapoda</taxon>
        <taxon>Insecta</taxon>
        <taxon>Pterygota</taxon>
        <taxon>Neoptera</taxon>
        <taxon>Endopterygota</taxon>
        <taxon>Diptera</taxon>
        <taxon>Nematocera</taxon>
        <taxon>Chironomoidea</taxon>
        <taxon>Chironomidae</taxon>
        <taxon>Chironominae</taxon>
        <taxon>Polypedilum</taxon>
        <taxon>Polypedilum</taxon>
    </lineage>
</organism>
<comment type="caution">
    <text evidence="3">The sequence shown here is derived from an EMBL/GenBank/DDBJ whole genome shotgun (WGS) entry which is preliminary data.</text>
</comment>
<dbReference type="AlphaFoldDB" id="A0A9J6CFN1"/>
<proteinExistence type="predicted"/>
<name>A0A9J6CFN1_POLVA</name>
<keyword evidence="4" id="KW-1185">Reference proteome</keyword>
<accession>A0A9J6CFN1</accession>
<reference evidence="3" key="1">
    <citation type="submission" date="2021-03" db="EMBL/GenBank/DDBJ databases">
        <title>Chromosome level genome of the anhydrobiotic midge Polypedilum vanderplanki.</title>
        <authorList>
            <person name="Yoshida Y."/>
            <person name="Kikawada T."/>
            <person name="Gusev O."/>
        </authorList>
    </citation>
    <scope>NUCLEOTIDE SEQUENCE</scope>
    <source>
        <strain evidence="3">NIAS01</strain>
        <tissue evidence="3">Whole body or cell culture</tissue>
    </source>
</reference>
<dbReference type="SMART" id="SM00241">
    <property type="entry name" value="ZP"/>
    <property type="match status" value="1"/>
</dbReference>
<keyword evidence="1" id="KW-0472">Membrane</keyword>
<evidence type="ECO:0000313" key="3">
    <source>
        <dbReference type="EMBL" id="KAG5680595.1"/>
    </source>
</evidence>
<keyword evidence="1" id="KW-1133">Transmembrane helix</keyword>
<dbReference type="PANTHER" id="PTHR46560:SF5">
    <property type="entry name" value="CYPHER, ISOFORM B"/>
    <property type="match status" value="1"/>
</dbReference>
<evidence type="ECO:0000256" key="1">
    <source>
        <dbReference type="SAM" id="Phobius"/>
    </source>
</evidence>
<dbReference type="InterPro" id="IPR001507">
    <property type="entry name" value="ZP_dom"/>
</dbReference>
<dbReference type="OrthoDB" id="6351704at2759"/>
<protein>
    <recommendedName>
        <fullName evidence="2">ZP domain-containing protein</fullName>
    </recommendedName>
</protein>
<dbReference type="PANTHER" id="PTHR46560">
    <property type="entry name" value="CYPHER, ISOFORM B"/>
    <property type="match status" value="1"/>
</dbReference>
<keyword evidence="1" id="KW-0812">Transmembrane</keyword>
<feature type="domain" description="ZP" evidence="2">
    <location>
        <begin position="1"/>
        <end position="237"/>
    </location>
</feature>
<evidence type="ECO:0000259" key="2">
    <source>
        <dbReference type="PROSITE" id="PS51034"/>
    </source>
</evidence>
<evidence type="ECO:0000313" key="4">
    <source>
        <dbReference type="Proteomes" id="UP001107558"/>
    </source>
</evidence>
<dbReference type="PROSITE" id="PS51034">
    <property type="entry name" value="ZP_2"/>
    <property type="match status" value="1"/>
</dbReference>
<sequence length="369" mass="41499">MGRQFKGMLFAKGFMEECNSRAGSNLLTLPLTSCGVKSRMLSKDIMQHSVQIVVQHSSKLQQKSDMLVNAICDMATEMMDYNIDNHEMKTQRSGRMRFFKTSSTKIRPWLEIESSKPDYAIVGENATLSAIAIVPRNIGMRIIDCIAFDGVGDSSQKLFDENGCAVDNNIMPEFEETIVNVEDGWSKSNEDDIVKKVFSTKFQAFKFPDKDIIHFNCGIILCKGDCPKECNYIVENQLLQKPLARLEIFNSIRVIAPQIESVDRMGRNLTVTEKAQAQSAYLGPDVLCVSQSRLAIAFCVLGLIFLLAVIIAIVCSIRYLSQRRNYRRARPPSDHSGRRSIFSLSSSSNNFSQSSLEIDSKLFAYGRVY</sequence>
<feature type="transmembrane region" description="Helical" evidence="1">
    <location>
        <begin position="294"/>
        <end position="320"/>
    </location>
</feature>